<reference evidence="2" key="2">
    <citation type="submission" date="2020-11" db="EMBL/GenBank/DDBJ databases">
        <authorList>
            <person name="Cecchin M."/>
            <person name="Marcolungo L."/>
            <person name="Rossato M."/>
            <person name="Girolomoni L."/>
            <person name="Cosentino E."/>
            <person name="Cuine S."/>
            <person name="Li-Beisson Y."/>
            <person name="Delledonne M."/>
            <person name="Ballottari M."/>
        </authorList>
    </citation>
    <scope>NUCLEOTIDE SEQUENCE</scope>
    <source>
        <strain evidence="2">211/11P</strain>
        <tissue evidence="2">Whole cell</tissue>
    </source>
</reference>
<protein>
    <submittedName>
        <fullName evidence="2">Uncharacterized protein</fullName>
    </submittedName>
</protein>
<keyword evidence="3" id="KW-1185">Reference proteome</keyword>
<dbReference type="Proteomes" id="UP001055712">
    <property type="component" value="Unassembled WGS sequence"/>
</dbReference>
<comment type="caution">
    <text evidence="2">The sequence shown here is derived from an EMBL/GenBank/DDBJ whole genome shotgun (WGS) entry which is preliminary data.</text>
</comment>
<evidence type="ECO:0000313" key="2">
    <source>
        <dbReference type="EMBL" id="KAI3434594.1"/>
    </source>
</evidence>
<feature type="compositionally biased region" description="Acidic residues" evidence="1">
    <location>
        <begin position="33"/>
        <end position="43"/>
    </location>
</feature>
<sequence length="116" mass="13061">MFSAIPLGASSHPAMRNLLLSSSSSSSRQGQSWEDEMTEEELEGLGQRVQHAATEEPLEAARQQQDMQHIVTRHGRLLDMLEMFERMLTTLEDDMRSSTSLERLQKMMAALEKAGP</sequence>
<feature type="region of interest" description="Disordered" evidence="1">
    <location>
        <begin position="1"/>
        <end position="49"/>
    </location>
</feature>
<accession>A0A9D4TU75</accession>
<gene>
    <name evidence="2" type="ORF">D9Q98_002663</name>
</gene>
<evidence type="ECO:0000256" key="1">
    <source>
        <dbReference type="SAM" id="MobiDB-lite"/>
    </source>
</evidence>
<evidence type="ECO:0000313" key="3">
    <source>
        <dbReference type="Proteomes" id="UP001055712"/>
    </source>
</evidence>
<reference evidence="2" key="1">
    <citation type="journal article" date="2019" name="Plant J.">
        <title>Chlorella vulgaris genome assembly and annotation reveals the molecular basis for metabolic acclimation to high light conditions.</title>
        <authorList>
            <person name="Cecchin M."/>
            <person name="Marcolungo L."/>
            <person name="Rossato M."/>
            <person name="Girolomoni L."/>
            <person name="Cosentino E."/>
            <person name="Cuine S."/>
            <person name="Li-Beisson Y."/>
            <person name="Delledonne M."/>
            <person name="Ballottari M."/>
        </authorList>
    </citation>
    <scope>NUCLEOTIDE SEQUENCE</scope>
    <source>
        <strain evidence="2">211/11P</strain>
    </source>
</reference>
<name>A0A9D4TU75_CHLVU</name>
<proteinExistence type="predicted"/>
<dbReference type="EMBL" id="SIDB01000003">
    <property type="protein sequence ID" value="KAI3434594.1"/>
    <property type="molecule type" value="Genomic_DNA"/>
</dbReference>
<organism evidence="2 3">
    <name type="scientific">Chlorella vulgaris</name>
    <name type="common">Green alga</name>
    <dbReference type="NCBI Taxonomy" id="3077"/>
    <lineage>
        <taxon>Eukaryota</taxon>
        <taxon>Viridiplantae</taxon>
        <taxon>Chlorophyta</taxon>
        <taxon>core chlorophytes</taxon>
        <taxon>Trebouxiophyceae</taxon>
        <taxon>Chlorellales</taxon>
        <taxon>Chlorellaceae</taxon>
        <taxon>Chlorella clade</taxon>
        <taxon>Chlorella</taxon>
    </lineage>
</organism>
<feature type="compositionally biased region" description="Low complexity" evidence="1">
    <location>
        <begin position="18"/>
        <end position="27"/>
    </location>
</feature>
<dbReference type="AlphaFoldDB" id="A0A9D4TU75"/>